<dbReference type="RefSeq" id="XP_013775422.1">
    <property type="nucleotide sequence ID" value="XM_013919968.2"/>
</dbReference>
<dbReference type="Gene3D" id="3.40.50.10140">
    <property type="entry name" value="Toll/interleukin-1 receptor homology (TIR) domain"/>
    <property type="match status" value="1"/>
</dbReference>
<feature type="compositionally biased region" description="Polar residues" evidence="2">
    <location>
        <begin position="645"/>
        <end position="654"/>
    </location>
</feature>
<reference evidence="5" key="1">
    <citation type="submission" date="2025-08" db="UniProtKB">
        <authorList>
            <consortium name="RefSeq"/>
        </authorList>
    </citation>
    <scope>IDENTIFICATION</scope>
    <source>
        <tissue evidence="5">Muscle</tissue>
    </source>
</reference>
<dbReference type="GeneID" id="106460279"/>
<keyword evidence="4" id="KW-1185">Reference proteome</keyword>
<proteinExistence type="predicted"/>
<dbReference type="PANTHER" id="PTHR16267">
    <property type="entry name" value="BANK1/PIK3AP1 FAMILY MEMBER"/>
    <property type="match status" value="1"/>
</dbReference>
<dbReference type="PROSITE" id="PS51376">
    <property type="entry name" value="DBB"/>
    <property type="match status" value="1"/>
</dbReference>
<evidence type="ECO:0000313" key="5">
    <source>
        <dbReference type="RefSeq" id="XP_013775422.1"/>
    </source>
</evidence>
<dbReference type="Pfam" id="PF18567">
    <property type="entry name" value="TIR_3"/>
    <property type="match status" value="1"/>
</dbReference>
<feature type="compositionally biased region" description="Low complexity" evidence="2">
    <location>
        <begin position="661"/>
        <end position="679"/>
    </location>
</feature>
<evidence type="ECO:0000256" key="1">
    <source>
        <dbReference type="ARBA" id="ARBA00022553"/>
    </source>
</evidence>
<evidence type="ECO:0000313" key="4">
    <source>
        <dbReference type="Proteomes" id="UP000694941"/>
    </source>
</evidence>
<dbReference type="InterPro" id="IPR052446">
    <property type="entry name" value="B-cell_PI3K-Signaling_Adptrs"/>
</dbReference>
<evidence type="ECO:0000256" key="2">
    <source>
        <dbReference type="SAM" id="MobiDB-lite"/>
    </source>
</evidence>
<dbReference type="InterPro" id="IPR017893">
    <property type="entry name" value="DBB_domain"/>
</dbReference>
<dbReference type="Pfam" id="PF14545">
    <property type="entry name" value="DBB"/>
    <property type="match status" value="1"/>
</dbReference>
<feature type="region of interest" description="Disordered" evidence="2">
    <location>
        <begin position="635"/>
        <end position="682"/>
    </location>
</feature>
<evidence type="ECO:0000259" key="3">
    <source>
        <dbReference type="PROSITE" id="PS51376"/>
    </source>
</evidence>
<protein>
    <submittedName>
        <fullName evidence="5">Phosphoinositide 3-kinase adapter protein 1-like isoform X1</fullName>
    </submittedName>
</protein>
<dbReference type="InterPro" id="IPR035897">
    <property type="entry name" value="Toll_tir_struct_dom_sf"/>
</dbReference>
<organism evidence="4 5">
    <name type="scientific">Limulus polyphemus</name>
    <name type="common">Atlantic horseshoe crab</name>
    <dbReference type="NCBI Taxonomy" id="6850"/>
    <lineage>
        <taxon>Eukaryota</taxon>
        <taxon>Metazoa</taxon>
        <taxon>Ecdysozoa</taxon>
        <taxon>Arthropoda</taxon>
        <taxon>Chelicerata</taxon>
        <taxon>Merostomata</taxon>
        <taxon>Xiphosura</taxon>
        <taxon>Limulidae</taxon>
        <taxon>Limulus</taxon>
    </lineage>
</organism>
<feature type="domain" description="DBB" evidence="3">
    <location>
        <begin position="161"/>
        <end position="296"/>
    </location>
</feature>
<dbReference type="PANTHER" id="PTHR16267:SF11">
    <property type="entry name" value="STUMPS, ISOFORM E"/>
    <property type="match status" value="1"/>
</dbReference>
<dbReference type="SMART" id="SM01282">
    <property type="entry name" value="DBB"/>
    <property type="match status" value="1"/>
</dbReference>
<keyword evidence="1" id="KW-0597">Phosphoprotein</keyword>
<feature type="region of interest" description="Disordered" evidence="2">
    <location>
        <begin position="873"/>
        <end position="937"/>
    </location>
</feature>
<dbReference type="Proteomes" id="UP000694941">
    <property type="component" value="Unplaced"/>
</dbReference>
<name>A0ABM1B5U7_LIMPO</name>
<dbReference type="InterPro" id="IPR041340">
    <property type="entry name" value="PIK3AP1_TIR"/>
</dbReference>
<feature type="compositionally biased region" description="Polar residues" evidence="2">
    <location>
        <begin position="916"/>
        <end position="925"/>
    </location>
</feature>
<feature type="compositionally biased region" description="Basic residues" evidence="2">
    <location>
        <begin position="901"/>
        <end position="915"/>
    </location>
</feature>
<accession>A0ABM1B5U7</accession>
<sequence>MFTMDPPDVTIVFCNDVEEWGDYLSDCLHHVLDPFLKVYQMRIECLFFPLSESCVLNLSKAQVVLIIMSQTFLDFLEDMPKASQLTSLLKPSQTVAVLCGLKDHDINFHHKKSLVTFDLWTRLKVPKPEEIYVRNIIKTVSLILKQGTDQSERMQELRFELWPNVIHEKSREVSVVLNSPVQEDHYIRVILKNNDKQQEVKANRRNPFTFHFHVPAMFVSTSSMISVRIWCNDSYFGEETLHYHSPMTQLHELLHDVVSPYELLRQSLNTTTNLEVDQQLTQIFKNNLPSSGFSLLTPTSGPFLRSEDELPTLLHFSARYGMEELTSALLNSPGSARACCLANRHGHLPVHIAQREEHNKIAEMLDSFQKRVERETYQVANFVPKMTRHEESDISSSLQNCPTYQNIPEFLSLPDISHDSYTKMNKCKDYMLMSRLPVLHAPDSVSNRPTYQDQLEYISVPLTSQNSFIELNECGDYISMSTCRVLQESVDLQPHQKLLFKNLGNENKEEEKTITRENSVFYSQCSTDDVSRTILEEKVEEQQVDSPLYSECCINTSQQELISITEVYENGTTMTEAEMKIKEWKKRNHMPSIKINKSRCRQEDRKVKNARKQHSNAWFDIFNIFTGKLRQKGTPIRKISKGNDKSTPQVSTNVKQEDFANTTNEYSSASETTSAEITSRSNAPFSSESEVCRVSSISYSSSPNSEASDLGNTVWSENSSDSCCYPDTNEGNKVLNTNSHLSDGCSSVVIKNYRNSVFYCELEGERNKLKVVNSGPTKDSIRSRASMPLLREQSLQFENSAHPTVTTASRRQSYNPCYENVFFRTENPGCEKDECSVKPTNAVTDEKQFPNINCHQCESKSVQACLDNLPINHKGQSSVQNEDENSTGRSSSSSNRINTAHLKRRKVKSHVRPSVKKQNSLSLNSLPHGPSECNHNHCSSSQTENIYEELMTQIFPVVSNDILLQRQSSQAENIYKEPVTPHSSKYSSNNVLHQHYPSQTKNIYKQPVTVELSRYPSNNSLRNYSVGHIKYFPEFRIPNTFEFQDSFAKTREENYKNFLSLPDLVELRGANAIPSHTPPEQLQRLLNAESKVREKRSSFSEYLVEASTLCQKHIPLKNVKGSECYI</sequence>
<gene>
    <name evidence="5" type="primary">LOC106460279</name>
</gene>